<keyword evidence="3" id="KW-0687">Ribonucleoprotein</keyword>
<evidence type="ECO:0000313" key="5">
    <source>
        <dbReference type="Proteomes" id="UP000030759"/>
    </source>
</evidence>
<dbReference type="Pfam" id="PF01655">
    <property type="entry name" value="Ribosomal_L32e"/>
    <property type="match status" value="1"/>
</dbReference>
<gene>
    <name evidence="4" type="ORF">H671_8g19423</name>
</gene>
<evidence type="ECO:0000256" key="3">
    <source>
        <dbReference type="ARBA" id="ARBA00023274"/>
    </source>
</evidence>
<reference evidence="5" key="1">
    <citation type="journal article" date="2013" name="Nat. Biotechnol.">
        <title>Chinese hamster genome sequenced from sorted chromosomes.</title>
        <authorList>
            <person name="Brinkrolf K."/>
            <person name="Rupp O."/>
            <person name="Laux H."/>
            <person name="Kollin F."/>
            <person name="Ernst W."/>
            <person name="Linke B."/>
            <person name="Kofler R."/>
            <person name="Romand S."/>
            <person name="Hesse F."/>
            <person name="Budach W.E."/>
            <person name="Galosy S."/>
            <person name="Muller D."/>
            <person name="Noll T."/>
            <person name="Wienberg J."/>
            <person name="Jostock T."/>
            <person name="Leonard M."/>
            <person name="Grillari J."/>
            <person name="Tauch A."/>
            <person name="Goesmann A."/>
            <person name="Helk B."/>
            <person name="Mott J.E."/>
            <person name="Puhler A."/>
            <person name="Borth N."/>
        </authorList>
    </citation>
    <scope>NUCLEOTIDE SEQUENCE [LARGE SCALE GENOMIC DNA]</scope>
    <source>
        <strain evidence="5">17A/GY</strain>
    </source>
</reference>
<dbReference type="GO" id="GO:0022625">
    <property type="term" value="C:cytosolic large ribosomal subunit"/>
    <property type="evidence" value="ECO:0007669"/>
    <property type="project" value="TreeGrafter"/>
</dbReference>
<proteinExistence type="inferred from homology"/>
<dbReference type="InterPro" id="IPR036351">
    <property type="entry name" value="Ribosomal_eL32_sf"/>
</dbReference>
<sequence length="110" mass="12339">MPNIDYGSNKKTKHMLPSGFWKFLVHNVNELAVLLICNESAGIAHNVSSKNGKAIVERAAQGPSESPTPMPSFAPKKMSRWLVCMFYLCLNKTTKLKKNKKQKTKIKVGY</sequence>
<dbReference type="GO" id="GO:0006412">
    <property type="term" value="P:translation"/>
    <property type="evidence" value="ECO:0007669"/>
    <property type="project" value="InterPro"/>
</dbReference>
<dbReference type="EMBL" id="KE682667">
    <property type="protein sequence ID" value="ERE66451.1"/>
    <property type="molecule type" value="Genomic_DNA"/>
</dbReference>
<dbReference type="PANTHER" id="PTHR23413">
    <property type="entry name" value="60S RIBOSOMAL PROTEIN L32 AND DNA-DIRECTED RNA POLYMERASE II, SUBUNIT N"/>
    <property type="match status" value="1"/>
</dbReference>
<comment type="similarity">
    <text evidence="1">Belongs to the eukaryotic ribosomal protein eL32 family.</text>
</comment>
<dbReference type="SUPFAM" id="SSF52042">
    <property type="entry name" value="Ribosomal protein L32e"/>
    <property type="match status" value="1"/>
</dbReference>
<evidence type="ECO:0000256" key="1">
    <source>
        <dbReference type="ARBA" id="ARBA00008431"/>
    </source>
</evidence>
<organism evidence="4 5">
    <name type="scientific">Cricetulus griseus</name>
    <name type="common">Chinese hamster</name>
    <name type="synonym">Cricetulus barabensis griseus</name>
    <dbReference type="NCBI Taxonomy" id="10029"/>
    <lineage>
        <taxon>Eukaryota</taxon>
        <taxon>Metazoa</taxon>
        <taxon>Chordata</taxon>
        <taxon>Craniata</taxon>
        <taxon>Vertebrata</taxon>
        <taxon>Euteleostomi</taxon>
        <taxon>Mammalia</taxon>
        <taxon>Eutheria</taxon>
        <taxon>Euarchontoglires</taxon>
        <taxon>Glires</taxon>
        <taxon>Rodentia</taxon>
        <taxon>Myomorpha</taxon>
        <taxon>Muroidea</taxon>
        <taxon>Cricetidae</taxon>
        <taxon>Cricetinae</taxon>
        <taxon>Cricetulus</taxon>
    </lineage>
</organism>
<protein>
    <submittedName>
        <fullName evidence="4">60S ribosomal protein L32-like protein</fullName>
    </submittedName>
</protein>
<keyword evidence="2 4" id="KW-0689">Ribosomal protein</keyword>
<dbReference type="PANTHER" id="PTHR23413:SF22">
    <property type="entry name" value="RIBOSOMAL PROTEIN L32-RELATED"/>
    <property type="match status" value="1"/>
</dbReference>
<dbReference type="SMART" id="SM01393">
    <property type="entry name" value="Ribosomal_L32e"/>
    <property type="match status" value="1"/>
</dbReference>
<evidence type="ECO:0000313" key="4">
    <source>
        <dbReference type="EMBL" id="ERE66451.1"/>
    </source>
</evidence>
<name>A0A061I272_CRIGR</name>
<dbReference type="Proteomes" id="UP000030759">
    <property type="component" value="Unassembled WGS sequence"/>
</dbReference>
<dbReference type="InterPro" id="IPR001515">
    <property type="entry name" value="Ribosomal_eL32"/>
</dbReference>
<accession>A0A061I272</accession>
<dbReference type="GO" id="GO:0003735">
    <property type="term" value="F:structural constituent of ribosome"/>
    <property type="evidence" value="ECO:0007669"/>
    <property type="project" value="InterPro"/>
</dbReference>
<evidence type="ECO:0000256" key="2">
    <source>
        <dbReference type="ARBA" id="ARBA00022980"/>
    </source>
</evidence>
<dbReference type="AlphaFoldDB" id="A0A061I272"/>